<dbReference type="PANTHER" id="PTHR43255:SF1">
    <property type="entry name" value="IRON-SULFUR-BINDING OXIDOREDUCTASE FADF-RELATED"/>
    <property type="match status" value="1"/>
</dbReference>
<keyword evidence="6" id="KW-0472">Membrane</keyword>
<keyword evidence="3" id="KW-0560">Oxidoreductase</keyword>
<evidence type="ECO:0000256" key="2">
    <source>
        <dbReference type="ARBA" id="ARBA00022723"/>
    </source>
</evidence>
<dbReference type="InterPro" id="IPR009051">
    <property type="entry name" value="Helical_ferredxn"/>
</dbReference>
<evidence type="ECO:0000256" key="5">
    <source>
        <dbReference type="ARBA" id="ARBA00023014"/>
    </source>
</evidence>
<feature type="transmembrane region" description="Helical" evidence="6">
    <location>
        <begin position="172"/>
        <end position="193"/>
    </location>
</feature>
<dbReference type="STRING" id="177437.HRM2_04480"/>
<dbReference type="Gene3D" id="1.10.1060.10">
    <property type="entry name" value="Alpha-helical ferredoxin"/>
    <property type="match status" value="1"/>
</dbReference>
<evidence type="ECO:0000256" key="1">
    <source>
        <dbReference type="ARBA" id="ARBA00022485"/>
    </source>
</evidence>
<keyword evidence="9" id="KW-1185">Reference proteome</keyword>
<dbReference type="GO" id="GO:0051539">
    <property type="term" value="F:4 iron, 4 sulfur cluster binding"/>
    <property type="evidence" value="ECO:0007669"/>
    <property type="project" value="UniProtKB-KW"/>
</dbReference>
<keyword evidence="6" id="KW-0812">Transmembrane</keyword>
<evidence type="ECO:0000256" key="4">
    <source>
        <dbReference type="ARBA" id="ARBA00023004"/>
    </source>
</evidence>
<dbReference type="InterPro" id="IPR017900">
    <property type="entry name" value="4Fe4S_Fe_S_CS"/>
</dbReference>
<dbReference type="OrthoDB" id="9794954at2"/>
<dbReference type="GO" id="GO:0046872">
    <property type="term" value="F:metal ion binding"/>
    <property type="evidence" value="ECO:0007669"/>
    <property type="project" value="UniProtKB-KW"/>
</dbReference>
<dbReference type="PANTHER" id="PTHR43255">
    <property type="entry name" value="IRON-SULFUR-BINDING OXIDOREDUCTASE FADF-RELATED-RELATED"/>
    <property type="match status" value="1"/>
</dbReference>
<dbReference type="AlphaFoldDB" id="C0QHK5"/>
<feature type="transmembrane region" description="Helical" evidence="6">
    <location>
        <begin position="119"/>
        <end position="138"/>
    </location>
</feature>
<gene>
    <name evidence="8" type="primary">qmoC</name>
    <name evidence="8" type="ordered locus">HRM2_04480</name>
</gene>
<keyword evidence="5" id="KW-0411">Iron-sulfur</keyword>
<feature type="transmembrane region" description="Helical" evidence="6">
    <location>
        <begin position="351"/>
        <end position="369"/>
    </location>
</feature>
<keyword evidence="6" id="KW-1133">Transmembrane helix</keyword>
<dbReference type="Proteomes" id="UP000000442">
    <property type="component" value="Chromosome"/>
</dbReference>
<evidence type="ECO:0000256" key="3">
    <source>
        <dbReference type="ARBA" id="ARBA00023002"/>
    </source>
</evidence>
<name>C0QHK5_DESAH</name>
<keyword evidence="4" id="KW-0408">Iron</keyword>
<evidence type="ECO:0000313" key="9">
    <source>
        <dbReference type="Proteomes" id="UP000000442"/>
    </source>
</evidence>
<dbReference type="Pfam" id="PF13183">
    <property type="entry name" value="Fer4_8"/>
    <property type="match status" value="1"/>
</dbReference>
<reference evidence="8 9" key="1">
    <citation type="journal article" date="2009" name="Environ. Microbiol.">
        <title>Genome sequence of Desulfobacterium autotrophicum HRM2, a marine sulfate reducer oxidizing organic carbon completely to carbon dioxide.</title>
        <authorList>
            <person name="Strittmatter A.W."/>
            <person name="Liesegang H."/>
            <person name="Rabus R."/>
            <person name="Decker I."/>
            <person name="Amann J."/>
            <person name="Andres S."/>
            <person name="Henne A."/>
            <person name="Fricke W.F."/>
            <person name="Martinez-Arias R."/>
            <person name="Bartels D."/>
            <person name="Goesmann A."/>
            <person name="Krause L."/>
            <person name="Puehler A."/>
            <person name="Klenk H.P."/>
            <person name="Richter M."/>
            <person name="Schuler M."/>
            <person name="Gloeckner F.O."/>
            <person name="Meyerdierks A."/>
            <person name="Gottschalk G."/>
            <person name="Amann R."/>
        </authorList>
    </citation>
    <scope>NUCLEOTIDE SEQUENCE [LARGE SCALE GENOMIC DNA]</scope>
    <source>
        <strain evidence="9">ATCC 43914 / DSM 3382 / HRM2</strain>
    </source>
</reference>
<evidence type="ECO:0000313" key="8">
    <source>
        <dbReference type="EMBL" id="ACN13563.1"/>
    </source>
</evidence>
<dbReference type="KEGG" id="dat:HRM2_04480"/>
<dbReference type="InterPro" id="IPR036197">
    <property type="entry name" value="NarG-like_sf"/>
</dbReference>
<dbReference type="EMBL" id="CP001087">
    <property type="protein sequence ID" value="ACN13563.1"/>
    <property type="molecule type" value="Genomic_DNA"/>
</dbReference>
<feature type="transmembrane region" description="Helical" evidence="6">
    <location>
        <begin position="253"/>
        <end position="276"/>
    </location>
</feature>
<dbReference type="GO" id="GO:0016491">
    <property type="term" value="F:oxidoreductase activity"/>
    <property type="evidence" value="ECO:0007669"/>
    <property type="project" value="UniProtKB-KW"/>
</dbReference>
<dbReference type="Gene3D" id="1.20.950.20">
    <property type="entry name" value="Transmembrane di-heme cytochromes, Chain C"/>
    <property type="match status" value="1"/>
</dbReference>
<dbReference type="InterPro" id="IPR017896">
    <property type="entry name" value="4Fe4S_Fe-S-bd"/>
</dbReference>
<dbReference type="PROSITE" id="PS00198">
    <property type="entry name" value="4FE4S_FER_1"/>
    <property type="match status" value="1"/>
</dbReference>
<dbReference type="SUPFAM" id="SSF46548">
    <property type="entry name" value="alpha-helical ferredoxin"/>
    <property type="match status" value="1"/>
</dbReference>
<proteinExistence type="predicted"/>
<dbReference type="eggNOG" id="COG1150">
    <property type="taxonomic scope" value="Bacteria"/>
</dbReference>
<dbReference type="HOGENOM" id="CLU_705340_0_0_7"/>
<dbReference type="InterPro" id="IPR051460">
    <property type="entry name" value="HdrC_iron-sulfur_subunit"/>
</dbReference>
<evidence type="ECO:0000256" key="6">
    <source>
        <dbReference type="SAM" id="Phobius"/>
    </source>
</evidence>
<dbReference type="PROSITE" id="PS51379">
    <property type="entry name" value="4FE4S_FER_2"/>
    <property type="match status" value="1"/>
</dbReference>
<dbReference type="GO" id="GO:0005886">
    <property type="term" value="C:plasma membrane"/>
    <property type="evidence" value="ECO:0007669"/>
    <property type="project" value="TreeGrafter"/>
</dbReference>
<dbReference type="RefSeq" id="WP_012662812.1">
    <property type="nucleotide sequence ID" value="NC_012108.1"/>
</dbReference>
<feature type="transmembrane region" description="Helical" evidence="6">
    <location>
        <begin position="288"/>
        <end position="309"/>
    </location>
</feature>
<sequence length="391" mass="43683">MSDKYLVQPDLAYINELEMLGADTLKKCFQCATCSVACPIAPENSPFPRKEMIAASWGLKDKLVSNGDIWLCHECGDCSDLCPRGARPGDVLSAIRYTAIKEYARPKFLANAVEDPKKLPFLIAIPGLWFALLAYITMTAGDTMTKIFSTFGIEWSHGGHGEIAHANFFSTWFVDMTFVPIATLVVIIFALSLKRFVTDIHQNAVDEGKTDKTSIEIKGFLQSLIKVLPVVLKHDKFNQCEANHDRATAHMMVLYSFIGLFIVTSIFFVVLYIFSIPGPYSQLNPVKWLANISGAALVIGATLMIKNRLGKKDLVSTYKDWYILGIVLSLGVTGLLTEMTRLAGYAGVSYFIYWLHLITIFNLFAFLPFSKMAHLVYRTTAMAYAEYANRK</sequence>
<dbReference type="SUPFAM" id="SSF103501">
    <property type="entry name" value="Respiratory nitrate reductase 1 gamma chain"/>
    <property type="match status" value="1"/>
</dbReference>
<dbReference type="NCBIfam" id="NF038018">
    <property type="entry name" value="qmoC"/>
    <property type="match status" value="1"/>
</dbReference>
<evidence type="ECO:0000259" key="7">
    <source>
        <dbReference type="PROSITE" id="PS51379"/>
    </source>
</evidence>
<feature type="transmembrane region" description="Helical" evidence="6">
    <location>
        <begin position="321"/>
        <end position="339"/>
    </location>
</feature>
<keyword evidence="1" id="KW-0004">4Fe-4S</keyword>
<accession>C0QHK5</accession>
<organism evidence="8 9">
    <name type="scientific">Desulforapulum autotrophicum (strain ATCC 43914 / DSM 3382 / VKM B-1955 / HRM2)</name>
    <name type="common">Desulfobacterium autotrophicum</name>
    <dbReference type="NCBI Taxonomy" id="177437"/>
    <lineage>
        <taxon>Bacteria</taxon>
        <taxon>Pseudomonadati</taxon>
        <taxon>Thermodesulfobacteriota</taxon>
        <taxon>Desulfobacteria</taxon>
        <taxon>Desulfobacterales</taxon>
        <taxon>Desulfobacteraceae</taxon>
        <taxon>Desulforapulum</taxon>
    </lineage>
</organism>
<protein>
    <submittedName>
        <fullName evidence="8">QmoC</fullName>
    </submittedName>
</protein>
<feature type="domain" description="4Fe-4S ferredoxin-type" evidence="7">
    <location>
        <begin position="61"/>
        <end position="92"/>
    </location>
</feature>
<keyword evidence="2" id="KW-0479">Metal-binding</keyword>